<gene>
    <name evidence="4" type="ORF">JK386_06700</name>
</gene>
<keyword evidence="2" id="KW-0012">Acyltransferase</keyword>
<dbReference type="InterPro" id="IPR000182">
    <property type="entry name" value="GNAT_dom"/>
</dbReference>
<keyword evidence="1" id="KW-0808">Transferase</keyword>
<proteinExistence type="predicted"/>
<dbReference type="Pfam" id="PF00583">
    <property type="entry name" value="Acetyltransf_1"/>
    <property type="match status" value="1"/>
</dbReference>
<dbReference type="SUPFAM" id="SSF55729">
    <property type="entry name" value="Acyl-CoA N-acyltransferases (Nat)"/>
    <property type="match status" value="1"/>
</dbReference>
<dbReference type="CDD" id="cd04301">
    <property type="entry name" value="NAT_SF"/>
    <property type="match status" value="1"/>
</dbReference>
<feature type="domain" description="N-acetyltransferase" evidence="3">
    <location>
        <begin position="1"/>
        <end position="144"/>
    </location>
</feature>
<evidence type="ECO:0000256" key="1">
    <source>
        <dbReference type="ARBA" id="ARBA00022679"/>
    </source>
</evidence>
<evidence type="ECO:0000259" key="3">
    <source>
        <dbReference type="PROSITE" id="PS51186"/>
    </source>
</evidence>
<dbReference type="PROSITE" id="PS51186">
    <property type="entry name" value="GNAT"/>
    <property type="match status" value="1"/>
</dbReference>
<name>A0A938Y0F2_9ACTN</name>
<evidence type="ECO:0000313" key="4">
    <source>
        <dbReference type="EMBL" id="MBM9459586.1"/>
    </source>
</evidence>
<dbReference type="Proteomes" id="UP000663791">
    <property type="component" value="Unassembled WGS sequence"/>
</dbReference>
<evidence type="ECO:0000256" key="2">
    <source>
        <dbReference type="ARBA" id="ARBA00023315"/>
    </source>
</evidence>
<accession>A0A938Y0F2</accession>
<protein>
    <submittedName>
        <fullName evidence="4">GNAT family N-acetyltransferase</fullName>
    </submittedName>
</protein>
<comment type="caution">
    <text evidence="4">The sequence shown here is derived from an EMBL/GenBank/DDBJ whole genome shotgun (WGS) entry which is preliminary data.</text>
</comment>
<dbReference type="EMBL" id="JAERTX010000005">
    <property type="protein sequence ID" value="MBM9459586.1"/>
    <property type="molecule type" value="Genomic_DNA"/>
</dbReference>
<dbReference type="GO" id="GO:0016747">
    <property type="term" value="F:acyltransferase activity, transferring groups other than amino-acyl groups"/>
    <property type="evidence" value="ECO:0007669"/>
    <property type="project" value="InterPro"/>
</dbReference>
<dbReference type="InterPro" id="IPR016181">
    <property type="entry name" value="Acyl_CoA_acyltransferase"/>
</dbReference>
<dbReference type="Gene3D" id="3.40.630.30">
    <property type="match status" value="1"/>
</dbReference>
<reference evidence="4" key="1">
    <citation type="submission" date="2021-01" db="EMBL/GenBank/DDBJ databases">
        <title>Novel species in genus Nocardioides.</title>
        <authorList>
            <person name="Zhang G."/>
        </authorList>
    </citation>
    <scope>NUCLEOTIDE SEQUENCE</scope>
    <source>
        <strain evidence="4">Zg-536</strain>
    </source>
</reference>
<sequence length="144" mass="15464">MQIRPAAPDDAPAIAPLLAQLGYPTAPDALGQRLERAATSDVDATWVAVAEGPPAVIGFAAGHRFSPVELDAPVSELTTIVVDQGVRRSGAGRALVTAYEDWSLAAGCIRMSLGTAFFRTDAHRFYEDLGYEQLARKYEKNIPH</sequence>
<organism evidence="4 5">
    <name type="scientific">Nocardioides faecalis</name>
    <dbReference type="NCBI Taxonomy" id="2803858"/>
    <lineage>
        <taxon>Bacteria</taxon>
        <taxon>Bacillati</taxon>
        <taxon>Actinomycetota</taxon>
        <taxon>Actinomycetes</taxon>
        <taxon>Propionibacteriales</taxon>
        <taxon>Nocardioidaceae</taxon>
        <taxon>Nocardioides</taxon>
    </lineage>
</organism>
<evidence type="ECO:0000313" key="5">
    <source>
        <dbReference type="Proteomes" id="UP000663791"/>
    </source>
</evidence>
<dbReference type="AlphaFoldDB" id="A0A938Y0F2"/>
<keyword evidence="5" id="KW-1185">Reference proteome</keyword>
<dbReference type="RefSeq" id="WP_205290906.1">
    <property type="nucleotide sequence ID" value="NZ_CP074406.1"/>
</dbReference>
<dbReference type="InterPro" id="IPR050832">
    <property type="entry name" value="Bact_Acetyltransf"/>
</dbReference>
<dbReference type="PANTHER" id="PTHR43877">
    <property type="entry name" value="AMINOALKYLPHOSPHONATE N-ACETYLTRANSFERASE-RELATED-RELATED"/>
    <property type="match status" value="1"/>
</dbReference>